<evidence type="ECO:0000259" key="6">
    <source>
        <dbReference type="SMART" id="SM00415"/>
    </source>
</evidence>
<dbReference type="GO" id="GO:0003700">
    <property type="term" value="F:DNA-binding transcription factor activity"/>
    <property type="evidence" value="ECO:0007669"/>
    <property type="project" value="InterPro"/>
</dbReference>
<accession>A0AAD3HG24</accession>
<evidence type="ECO:0000256" key="2">
    <source>
        <dbReference type="ARBA" id="ARBA00023125"/>
    </source>
</evidence>
<comment type="caution">
    <text evidence="7">The sequence shown here is derived from an EMBL/GenBank/DDBJ whole genome shotgun (WGS) entry which is preliminary data.</text>
</comment>
<evidence type="ECO:0000256" key="5">
    <source>
        <dbReference type="SAM" id="MobiDB-lite"/>
    </source>
</evidence>
<feature type="domain" description="HSF-type DNA-binding" evidence="6">
    <location>
        <begin position="81"/>
        <end position="183"/>
    </location>
</feature>
<dbReference type="AlphaFoldDB" id="A0AAD3HG24"/>
<evidence type="ECO:0000256" key="3">
    <source>
        <dbReference type="ARBA" id="ARBA00023242"/>
    </source>
</evidence>
<dbReference type="SUPFAM" id="SSF46785">
    <property type="entry name" value="Winged helix' DNA-binding domain"/>
    <property type="match status" value="1"/>
</dbReference>
<name>A0AAD3HG24_9STRA</name>
<feature type="region of interest" description="Disordered" evidence="5">
    <location>
        <begin position="44"/>
        <end position="69"/>
    </location>
</feature>
<evidence type="ECO:0000256" key="4">
    <source>
        <dbReference type="RuleBase" id="RU004020"/>
    </source>
</evidence>
<dbReference type="PANTHER" id="PTHR10015:SF206">
    <property type="entry name" value="HSF-TYPE DNA-BINDING DOMAIN-CONTAINING PROTEIN"/>
    <property type="match status" value="1"/>
</dbReference>
<proteinExistence type="inferred from homology"/>
<dbReference type="InterPro" id="IPR000232">
    <property type="entry name" value="HSF_DNA-bd"/>
</dbReference>
<dbReference type="Gene3D" id="1.10.10.10">
    <property type="entry name" value="Winged helix-like DNA-binding domain superfamily/Winged helix DNA-binding domain"/>
    <property type="match status" value="1"/>
</dbReference>
<dbReference type="PANTHER" id="PTHR10015">
    <property type="entry name" value="HEAT SHOCK TRANSCRIPTION FACTOR"/>
    <property type="match status" value="1"/>
</dbReference>
<feature type="compositionally biased region" description="Basic and acidic residues" evidence="5">
    <location>
        <begin position="47"/>
        <end position="69"/>
    </location>
</feature>
<comment type="similarity">
    <text evidence="4">Belongs to the HSF family.</text>
</comment>
<organism evidence="7 8">
    <name type="scientific">Chaetoceros tenuissimus</name>
    <dbReference type="NCBI Taxonomy" id="426638"/>
    <lineage>
        <taxon>Eukaryota</taxon>
        <taxon>Sar</taxon>
        <taxon>Stramenopiles</taxon>
        <taxon>Ochrophyta</taxon>
        <taxon>Bacillariophyta</taxon>
        <taxon>Coscinodiscophyceae</taxon>
        <taxon>Chaetocerotophycidae</taxon>
        <taxon>Chaetocerotales</taxon>
        <taxon>Chaetocerotaceae</taxon>
        <taxon>Chaetoceros</taxon>
    </lineage>
</organism>
<evidence type="ECO:0000313" key="7">
    <source>
        <dbReference type="EMBL" id="GFH61713.1"/>
    </source>
</evidence>
<evidence type="ECO:0000313" key="8">
    <source>
        <dbReference type="Proteomes" id="UP001054902"/>
    </source>
</evidence>
<feature type="region of interest" description="Disordered" evidence="5">
    <location>
        <begin position="186"/>
        <end position="236"/>
    </location>
</feature>
<feature type="compositionally biased region" description="Low complexity" evidence="5">
    <location>
        <begin position="194"/>
        <end position="212"/>
    </location>
</feature>
<sequence>MNFDRQLKRNINRLEGVQDEKSTFMHSAEQLHLPMRTSYYSSATYSRIKDTPSSRSKEKVSEKRKQREDKDVPVICTKGGVKVPFPVKLMDLLNLIDTKEPQLASIISWQPSGESFKVRDKKRFEKEVQSHFFTQTNYTSFRRQLNLWGFKRIDDKHSEDCGAYLHPMFKRNDMYACRLMRRLSRSKDSTSQDTAKSLASKLTSSSKNSAKVSKARRVSSTISNKKNNDTTPSPDEIVQVKLPTIVSPMNKEEKCMHFSEKRARRVSEKSNISYWSDEEQDHISSSTRTIRQGNLTNDACRKISMDLSHSSPSCSSFSLDTCQYSQSLQENDLEPIVDVKECTLPRKAMILFLVHAMQESDYFQTEEPTSCHDTFDQFVW</sequence>
<evidence type="ECO:0000256" key="1">
    <source>
        <dbReference type="ARBA" id="ARBA00004123"/>
    </source>
</evidence>
<dbReference type="Pfam" id="PF00447">
    <property type="entry name" value="HSF_DNA-bind"/>
    <property type="match status" value="1"/>
</dbReference>
<dbReference type="SMART" id="SM00415">
    <property type="entry name" value="HSF"/>
    <property type="match status" value="1"/>
</dbReference>
<dbReference type="Proteomes" id="UP001054902">
    <property type="component" value="Unassembled WGS sequence"/>
</dbReference>
<dbReference type="InterPro" id="IPR036388">
    <property type="entry name" value="WH-like_DNA-bd_sf"/>
</dbReference>
<gene>
    <name evidence="7" type="ORF">CTEN210_18189</name>
</gene>
<dbReference type="GO" id="GO:0043565">
    <property type="term" value="F:sequence-specific DNA binding"/>
    <property type="evidence" value="ECO:0007669"/>
    <property type="project" value="InterPro"/>
</dbReference>
<protein>
    <recommendedName>
        <fullName evidence="6">HSF-type DNA-binding domain-containing protein</fullName>
    </recommendedName>
</protein>
<keyword evidence="2" id="KW-0238">DNA-binding</keyword>
<dbReference type="InterPro" id="IPR036390">
    <property type="entry name" value="WH_DNA-bd_sf"/>
</dbReference>
<dbReference type="FunFam" id="1.10.10.10:FF:000479">
    <property type="entry name" value="Predicted protein"/>
    <property type="match status" value="1"/>
</dbReference>
<dbReference type="GO" id="GO:0005634">
    <property type="term" value="C:nucleus"/>
    <property type="evidence" value="ECO:0007669"/>
    <property type="project" value="UniProtKB-SubCell"/>
</dbReference>
<keyword evidence="3" id="KW-0539">Nucleus</keyword>
<keyword evidence="8" id="KW-1185">Reference proteome</keyword>
<comment type="subcellular location">
    <subcellularLocation>
        <location evidence="1">Nucleus</location>
    </subcellularLocation>
</comment>
<feature type="compositionally biased region" description="Polar residues" evidence="5">
    <location>
        <begin position="218"/>
        <end position="233"/>
    </location>
</feature>
<reference evidence="7 8" key="1">
    <citation type="journal article" date="2021" name="Sci. Rep.">
        <title>The genome of the diatom Chaetoceros tenuissimus carries an ancient integrated fragment of an extant virus.</title>
        <authorList>
            <person name="Hongo Y."/>
            <person name="Kimura K."/>
            <person name="Takaki Y."/>
            <person name="Yoshida Y."/>
            <person name="Baba S."/>
            <person name="Kobayashi G."/>
            <person name="Nagasaki K."/>
            <person name="Hano T."/>
            <person name="Tomaru Y."/>
        </authorList>
    </citation>
    <scope>NUCLEOTIDE SEQUENCE [LARGE SCALE GENOMIC DNA]</scope>
    <source>
        <strain evidence="7 8">NIES-3715</strain>
    </source>
</reference>
<dbReference type="EMBL" id="BLLK01000075">
    <property type="protein sequence ID" value="GFH61713.1"/>
    <property type="molecule type" value="Genomic_DNA"/>
</dbReference>